<dbReference type="eggNOG" id="COG0586">
    <property type="taxonomic scope" value="Bacteria"/>
</dbReference>
<keyword evidence="5 7" id="KW-1133">Transmembrane helix</keyword>
<evidence type="ECO:0000256" key="7">
    <source>
        <dbReference type="SAM" id="Phobius"/>
    </source>
</evidence>
<feature type="transmembrane region" description="Helical" evidence="7">
    <location>
        <begin position="416"/>
        <end position="435"/>
    </location>
</feature>
<dbReference type="EMBL" id="CP000544">
    <property type="protein sequence ID" value="ABM62774.1"/>
    <property type="molecule type" value="Genomic_DNA"/>
</dbReference>
<dbReference type="AlphaFoldDB" id="A1WYL2"/>
<evidence type="ECO:0000256" key="5">
    <source>
        <dbReference type="ARBA" id="ARBA00022989"/>
    </source>
</evidence>
<keyword evidence="6 7" id="KW-0472">Membrane</keyword>
<dbReference type="KEGG" id="hha:Hhal_2010"/>
<evidence type="ECO:0000256" key="1">
    <source>
        <dbReference type="ARBA" id="ARBA00004651"/>
    </source>
</evidence>
<protein>
    <submittedName>
        <fullName evidence="9">Phosphoesterase, PA-phosphatase related protein</fullName>
    </submittedName>
</protein>
<dbReference type="GO" id="GO:0005886">
    <property type="term" value="C:plasma membrane"/>
    <property type="evidence" value="ECO:0007669"/>
    <property type="project" value="UniProtKB-SubCell"/>
</dbReference>
<keyword evidence="4 7" id="KW-0812">Transmembrane</keyword>
<dbReference type="InterPro" id="IPR032816">
    <property type="entry name" value="VTT_dom"/>
</dbReference>
<evidence type="ECO:0000313" key="10">
    <source>
        <dbReference type="Proteomes" id="UP000000647"/>
    </source>
</evidence>
<evidence type="ECO:0000256" key="2">
    <source>
        <dbReference type="ARBA" id="ARBA00010792"/>
    </source>
</evidence>
<feature type="transmembrane region" description="Helical" evidence="7">
    <location>
        <begin position="20"/>
        <end position="48"/>
    </location>
</feature>
<feature type="transmembrane region" description="Helical" evidence="7">
    <location>
        <begin position="366"/>
        <end position="385"/>
    </location>
</feature>
<dbReference type="HOGENOM" id="CLU_025730_2_0_6"/>
<sequence length="664" mass="71432">MDLTWITGVLDWVAAHPGWATLVIFLIALCEGVVVAGLIVPGATLLFFAGALVGTGHLELGPSLIAAFTGAFIGDSISYWLGRHFGDRLRTYWPLRRYPGALAKGDAFFAAHGGKSLFFGRFVGPLRGIIPAIAGMMSMPPRPFLVVNLISAVLWAPAYLLPGMVFGASLAVAASVSLRLGALLLIALVVLWVGWWLARHLLAPRLRRAAALIAWRARAWGRVHPVAAQVLSGPRYALRAFSYGAGWIWWAALAALTVLTLYQGWWGGPTLVDEAVLAVLMSELDTGLRALFVMPALLLEPQAWVPAWLAGVAWVAWGGRLRVALVLGLIVPAAALLAMLLGMVSGNWSAVALYRGAPPLGFPSPALAGFTTLVLASGVLATVAYGPLRRPVQVVGVAIPLLAAIGGVVVGDLWLADALGGLLLGVVIAGLVVLARSASQRRLPERTLPAIVALVLVGAVAVKAALILPQERERFVAQADPPQLTVAEWLEVGPAHPFGRELRWLDGGRRAVDLQWLAEPEALVARLDDAGWYEPERRLYGALRWLQPEPDLYRMAPLPRWYRGRLPALIRVIPADEQRRLVLRLWPAPMTVVGEAASVWLVSLEVEQVHSGWPLAAIQARGVTPGERVRVVEELLATGDLRIVEPAQPIRILPVDALTGDRAR</sequence>
<organism evidence="9 10">
    <name type="scientific">Halorhodospira halophila (strain DSM 244 / SL1)</name>
    <name type="common">Ectothiorhodospira halophila (strain DSM 244 / SL1)</name>
    <dbReference type="NCBI Taxonomy" id="349124"/>
    <lineage>
        <taxon>Bacteria</taxon>
        <taxon>Pseudomonadati</taxon>
        <taxon>Pseudomonadota</taxon>
        <taxon>Gammaproteobacteria</taxon>
        <taxon>Chromatiales</taxon>
        <taxon>Ectothiorhodospiraceae</taxon>
        <taxon>Halorhodospira</taxon>
    </lineage>
</organism>
<dbReference type="OrthoDB" id="9780918at2"/>
<name>A1WYL2_HALHL</name>
<feature type="transmembrane region" description="Helical" evidence="7">
    <location>
        <begin position="324"/>
        <end position="346"/>
    </location>
</feature>
<dbReference type="PANTHER" id="PTHR30353">
    <property type="entry name" value="INNER MEMBRANE PROTEIN DEDA-RELATED"/>
    <property type="match status" value="1"/>
</dbReference>
<dbReference type="InterPro" id="IPR032818">
    <property type="entry name" value="DedA-like"/>
</dbReference>
<feature type="transmembrane region" description="Helical" evidence="7">
    <location>
        <begin position="144"/>
        <end position="174"/>
    </location>
</feature>
<dbReference type="RefSeq" id="WP_011814796.1">
    <property type="nucleotide sequence ID" value="NC_008789.1"/>
</dbReference>
<dbReference type="STRING" id="349124.Hhal_2010"/>
<comment type="similarity">
    <text evidence="2">Belongs to the DedA family.</text>
</comment>
<feature type="transmembrane region" description="Helical" evidence="7">
    <location>
        <begin position="290"/>
        <end position="317"/>
    </location>
</feature>
<feature type="transmembrane region" description="Helical" evidence="7">
    <location>
        <begin position="60"/>
        <end position="81"/>
    </location>
</feature>
<feature type="transmembrane region" description="Helical" evidence="7">
    <location>
        <begin position="180"/>
        <end position="198"/>
    </location>
</feature>
<feature type="transmembrane region" description="Helical" evidence="7">
    <location>
        <begin position="392"/>
        <end position="410"/>
    </location>
</feature>
<dbReference type="Pfam" id="PF09335">
    <property type="entry name" value="VTT_dom"/>
    <property type="match status" value="1"/>
</dbReference>
<evidence type="ECO:0000259" key="8">
    <source>
        <dbReference type="Pfam" id="PF09335"/>
    </source>
</evidence>
<evidence type="ECO:0000256" key="3">
    <source>
        <dbReference type="ARBA" id="ARBA00022475"/>
    </source>
</evidence>
<dbReference type="PANTHER" id="PTHR30353:SF15">
    <property type="entry name" value="INNER MEMBRANE PROTEIN YABI"/>
    <property type="match status" value="1"/>
</dbReference>
<evidence type="ECO:0000256" key="6">
    <source>
        <dbReference type="ARBA" id="ARBA00023136"/>
    </source>
</evidence>
<keyword evidence="3" id="KW-1003">Cell membrane</keyword>
<reference evidence="9 10" key="2">
    <citation type="journal article" date="2013" name="Stand. Genomic Sci.">
        <title>Complete genome sequence of Halorhodospira halophila SL1.</title>
        <authorList>
            <person name="Challacombe J.F."/>
            <person name="Majid S."/>
            <person name="Deole R."/>
            <person name="Brettin T.S."/>
            <person name="Bruce D."/>
            <person name="Delano S.F."/>
            <person name="Detter J.C."/>
            <person name="Gleasner C.D."/>
            <person name="Han C.S."/>
            <person name="Misra M."/>
            <person name="Reitenga K.G."/>
            <person name="Mikhailova N."/>
            <person name="Woyke T."/>
            <person name="Pitluck S."/>
            <person name="Nolan M."/>
            <person name="Land M.L."/>
            <person name="Saunders E."/>
            <person name="Tapia R."/>
            <person name="Lapidus A."/>
            <person name="Ivanova N."/>
            <person name="Hoff W.D."/>
        </authorList>
    </citation>
    <scope>NUCLEOTIDE SEQUENCE [LARGE SCALE GENOMIC DNA]</scope>
    <source>
        <strain evidence="10">DSM 244 / SL1</strain>
    </source>
</reference>
<proteinExistence type="inferred from homology"/>
<feature type="transmembrane region" description="Helical" evidence="7">
    <location>
        <begin position="240"/>
        <end position="262"/>
    </location>
</feature>
<accession>A1WYL2</accession>
<evidence type="ECO:0000256" key="4">
    <source>
        <dbReference type="ARBA" id="ARBA00022692"/>
    </source>
</evidence>
<comment type="subcellular location">
    <subcellularLocation>
        <location evidence="1">Cell membrane</location>
        <topology evidence="1">Multi-pass membrane protein</topology>
    </subcellularLocation>
</comment>
<evidence type="ECO:0000313" key="9">
    <source>
        <dbReference type="EMBL" id="ABM62774.1"/>
    </source>
</evidence>
<feature type="transmembrane region" description="Helical" evidence="7">
    <location>
        <begin position="447"/>
        <end position="468"/>
    </location>
</feature>
<keyword evidence="10" id="KW-1185">Reference proteome</keyword>
<dbReference type="Proteomes" id="UP000000647">
    <property type="component" value="Chromosome"/>
</dbReference>
<feature type="domain" description="VTT" evidence="8">
    <location>
        <begin position="40"/>
        <end position="163"/>
    </location>
</feature>
<reference evidence="10" key="1">
    <citation type="submission" date="2006-12" db="EMBL/GenBank/DDBJ databases">
        <title>Complete sequence of Halorhodospira halophila SL1.</title>
        <authorList>
            <consortium name="US DOE Joint Genome Institute"/>
            <person name="Copeland A."/>
            <person name="Lucas S."/>
            <person name="Lapidus A."/>
            <person name="Barry K."/>
            <person name="Detter J.C."/>
            <person name="Glavina del Rio T."/>
            <person name="Hammon N."/>
            <person name="Israni S."/>
            <person name="Dalin E."/>
            <person name="Tice H."/>
            <person name="Pitluck S."/>
            <person name="Saunders E."/>
            <person name="Brettin T."/>
            <person name="Bruce D."/>
            <person name="Han C."/>
            <person name="Tapia R."/>
            <person name="Schmutz J."/>
            <person name="Larimer F."/>
            <person name="Land M."/>
            <person name="Hauser L."/>
            <person name="Kyrpides N."/>
            <person name="Mikhailova N."/>
            <person name="Hoff W."/>
            <person name="Richardson P."/>
        </authorList>
    </citation>
    <scope>NUCLEOTIDE SEQUENCE [LARGE SCALE GENOMIC DNA]</scope>
    <source>
        <strain evidence="10">DSM 244 / SL1</strain>
    </source>
</reference>
<gene>
    <name evidence="9" type="ordered locus">Hhal_2010</name>
</gene>